<proteinExistence type="predicted"/>
<organism evidence="1 2">
    <name type="scientific">Allgaiera indica</name>
    <dbReference type="NCBI Taxonomy" id="765699"/>
    <lineage>
        <taxon>Bacteria</taxon>
        <taxon>Pseudomonadati</taxon>
        <taxon>Pseudomonadota</taxon>
        <taxon>Alphaproteobacteria</taxon>
        <taxon>Rhodobacterales</taxon>
        <taxon>Paracoccaceae</taxon>
        <taxon>Allgaiera</taxon>
    </lineage>
</organism>
<sequence>MHVRFYAVPTVAAVDDGQFRFSIREDPDLLQGFGTRETAAVTIARNACPRCREISAHLPRNTHYLIADDR</sequence>
<name>A0AAN4UTX1_9RHOB</name>
<evidence type="ECO:0000313" key="1">
    <source>
        <dbReference type="EMBL" id="GHE04496.1"/>
    </source>
</evidence>
<dbReference type="EMBL" id="BNAB01000017">
    <property type="protein sequence ID" value="GHE04496.1"/>
    <property type="molecule type" value="Genomic_DNA"/>
</dbReference>
<evidence type="ECO:0000313" key="2">
    <source>
        <dbReference type="Proteomes" id="UP000634647"/>
    </source>
</evidence>
<protein>
    <submittedName>
        <fullName evidence="1">Uncharacterized protein</fullName>
    </submittedName>
</protein>
<reference evidence="1" key="1">
    <citation type="journal article" date="2014" name="Int. J. Syst. Evol. Microbiol.">
        <title>Complete genome sequence of Corynebacterium casei LMG S-19264T (=DSM 44701T), isolated from a smear-ripened cheese.</title>
        <authorList>
            <consortium name="US DOE Joint Genome Institute (JGI-PGF)"/>
            <person name="Walter F."/>
            <person name="Albersmeier A."/>
            <person name="Kalinowski J."/>
            <person name="Ruckert C."/>
        </authorList>
    </citation>
    <scope>NUCLEOTIDE SEQUENCE</scope>
    <source>
        <strain evidence="1">CGMCC 1.10859</strain>
    </source>
</reference>
<dbReference type="AlphaFoldDB" id="A0AAN4UTX1"/>
<accession>A0AAN4UTX1</accession>
<dbReference type="Proteomes" id="UP000634647">
    <property type="component" value="Unassembled WGS sequence"/>
</dbReference>
<comment type="caution">
    <text evidence="1">The sequence shown here is derived from an EMBL/GenBank/DDBJ whole genome shotgun (WGS) entry which is preliminary data.</text>
</comment>
<reference evidence="1" key="2">
    <citation type="submission" date="2023-06" db="EMBL/GenBank/DDBJ databases">
        <authorList>
            <person name="Sun Q."/>
            <person name="Zhou Y."/>
        </authorList>
    </citation>
    <scope>NUCLEOTIDE SEQUENCE</scope>
    <source>
        <strain evidence="1">CGMCC 1.10859</strain>
    </source>
</reference>
<gene>
    <name evidence="1" type="ORF">GCM10008024_31860</name>
</gene>